<protein>
    <recommendedName>
        <fullName evidence="4">Prolyl oligopeptidase</fullName>
    </recommendedName>
</protein>
<dbReference type="VEuPathDB" id="FungiDB:MMYC01_202528"/>
<dbReference type="AlphaFoldDB" id="A0A175W827"/>
<evidence type="ECO:0008006" key="4">
    <source>
        <dbReference type="Google" id="ProtNLM"/>
    </source>
</evidence>
<gene>
    <name evidence="2" type="ORF">MMYC01_202528</name>
</gene>
<dbReference type="OrthoDB" id="10260961at2759"/>
<feature type="region of interest" description="Disordered" evidence="1">
    <location>
        <begin position="273"/>
        <end position="311"/>
    </location>
</feature>
<dbReference type="STRING" id="100816.A0A175W827"/>
<feature type="region of interest" description="Disordered" evidence="1">
    <location>
        <begin position="131"/>
        <end position="155"/>
    </location>
</feature>
<reference evidence="2 3" key="1">
    <citation type="journal article" date="2016" name="Genome Announc.">
        <title>Genome Sequence of Madurella mycetomatis mm55, Isolated from a Human Mycetoma Case in Sudan.</title>
        <authorList>
            <person name="Smit S."/>
            <person name="Derks M.F."/>
            <person name="Bervoets S."/>
            <person name="Fahal A."/>
            <person name="van Leeuwen W."/>
            <person name="van Belkum A."/>
            <person name="van de Sande W.W."/>
        </authorList>
    </citation>
    <scope>NUCLEOTIDE SEQUENCE [LARGE SCALE GENOMIC DNA]</scope>
    <source>
        <strain evidence="3">mm55</strain>
    </source>
</reference>
<proteinExistence type="predicted"/>
<feature type="compositionally biased region" description="Basic residues" evidence="1">
    <location>
        <begin position="273"/>
        <end position="282"/>
    </location>
</feature>
<feature type="compositionally biased region" description="Basic and acidic residues" evidence="1">
    <location>
        <begin position="240"/>
        <end position="259"/>
    </location>
</feature>
<dbReference type="InterPro" id="IPR029058">
    <property type="entry name" value="AB_hydrolase_fold"/>
</dbReference>
<dbReference type="Proteomes" id="UP000078237">
    <property type="component" value="Unassembled WGS sequence"/>
</dbReference>
<evidence type="ECO:0000256" key="1">
    <source>
        <dbReference type="SAM" id="MobiDB-lite"/>
    </source>
</evidence>
<organism evidence="2 3">
    <name type="scientific">Madurella mycetomatis</name>
    <dbReference type="NCBI Taxonomy" id="100816"/>
    <lineage>
        <taxon>Eukaryota</taxon>
        <taxon>Fungi</taxon>
        <taxon>Dikarya</taxon>
        <taxon>Ascomycota</taxon>
        <taxon>Pezizomycotina</taxon>
        <taxon>Sordariomycetes</taxon>
        <taxon>Sordariomycetidae</taxon>
        <taxon>Sordariales</taxon>
        <taxon>Sordariales incertae sedis</taxon>
        <taxon>Madurella</taxon>
    </lineage>
</organism>
<dbReference type="EMBL" id="LCTW02000080">
    <property type="protein sequence ID" value="KXX79702.1"/>
    <property type="molecule type" value="Genomic_DNA"/>
</dbReference>
<evidence type="ECO:0000313" key="2">
    <source>
        <dbReference type="EMBL" id="KXX79702.1"/>
    </source>
</evidence>
<dbReference type="PANTHER" id="PTHR42103">
    <property type="entry name" value="ALPHA/BETA-HYDROLASES SUPERFAMILY PROTEIN"/>
    <property type="match status" value="1"/>
</dbReference>
<dbReference type="SUPFAM" id="SSF53474">
    <property type="entry name" value="alpha/beta-Hydrolases"/>
    <property type="match status" value="1"/>
</dbReference>
<keyword evidence="3" id="KW-1185">Reference proteome</keyword>
<evidence type="ECO:0000313" key="3">
    <source>
        <dbReference type="Proteomes" id="UP000078237"/>
    </source>
</evidence>
<feature type="region of interest" description="Disordered" evidence="1">
    <location>
        <begin position="222"/>
        <end position="259"/>
    </location>
</feature>
<accession>A0A175W827</accession>
<dbReference type="Gene3D" id="3.40.50.1820">
    <property type="entry name" value="alpha/beta hydrolase"/>
    <property type="match status" value="2"/>
</dbReference>
<comment type="caution">
    <text evidence="2">The sequence shown here is derived from an EMBL/GenBank/DDBJ whole genome shotgun (WGS) entry which is preliminary data.</text>
</comment>
<sequence>MLPKPSITFTVPSLHDGLPIDCRVYHPLCLASSHDATPWQKHAAIVAHPYAPLGGCYDDHVVDLVAGTLLRLGFLVGTFNFRGAGGSAGKTSWTAKAERADYVSVVGFISHYVHFLDPLRPATLHRLETASHEDGEAEPAVHIRPPTPSPPEPSLEATVPPVLLFGGYSYGSMITTQLPSLVAITAMFNSPEYGSPAAEIRLRAQHLADIQSTVIADARAAATDTLGPQSPRKSVGLRVGGDEENRRSHETRRPLSVELEEAVRHGVAELMARAKKGHKRSRSGQDQASPSLEETHGEHEQGNTQQSVPDRLLPIPGQTTFRPAYLLISPLQGLATNLATMSFPSLSNVSKSLWSRLTFGAGQPRPGGPHGVAAELSVEAEEKLVRNSTLAVYGDRDEFVSAHRLREWASRLEAIPGSKFRAHEVSSANHFWAQPNVARTLRDAVQAFAESLLQDGSNSS</sequence>
<name>A0A175W827_9PEZI</name>
<dbReference type="PANTHER" id="PTHR42103:SF2">
    <property type="entry name" value="AB HYDROLASE-1 DOMAIN-CONTAINING PROTEIN"/>
    <property type="match status" value="1"/>
</dbReference>